<dbReference type="KEGG" id="jre:108983822"/>
<organism evidence="2 3">
    <name type="scientific">Juglans regia</name>
    <name type="common">English walnut</name>
    <dbReference type="NCBI Taxonomy" id="51240"/>
    <lineage>
        <taxon>Eukaryota</taxon>
        <taxon>Viridiplantae</taxon>
        <taxon>Streptophyta</taxon>
        <taxon>Embryophyta</taxon>
        <taxon>Tracheophyta</taxon>
        <taxon>Spermatophyta</taxon>
        <taxon>Magnoliopsida</taxon>
        <taxon>eudicotyledons</taxon>
        <taxon>Gunneridae</taxon>
        <taxon>Pentapetalae</taxon>
        <taxon>rosids</taxon>
        <taxon>fabids</taxon>
        <taxon>Fagales</taxon>
        <taxon>Juglandaceae</taxon>
        <taxon>Juglans</taxon>
    </lineage>
</organism>
<keyword evidence="2" id="KW-1185">Reference proteome</keyword>
<accession>A0A2I4DVG2</accession>
<dbReference type="Gramene" id="Jr11_02440_p1">
    <property type="protein sequence ID" value="cds.Jr11_02440_p1"/>
    <property type="gene ID" value="Jr11_02440"/>
</dbReference>
<feature type="compositionally biased region" description="Low complexity" evidence="1">
    <location>
        <begin position="133"/>
        <end position="145"/>
    </location>
</feature>
<reference evidence="3" key="1">
    <citation type="submission" date="2025-08" db="UniProtKB">
        <authorList>
            <consortium name="RefSeq"/>
        </authorList>
    </citation>
    <scope>IDENTIFICATION</scope>
    <source>
        <tissue evidence="3">Leaves</tissue>
    </source>
</reference>
<dbReference type="RefSeq" id="XP_018811135.2">
    <property type="nucleotide sequence ID" value="XM_018955590.2"/>
</dbReference>
<dbReference type="GeneID" id="108983822"/>
<name>A0A2I4DVG2_JUGRE</name>
<dbReference type="Proteomes" id="UP000235220">
    <property type="component" value="Chromosome 11"/>
</dbReference>
<evidence type="ECO:0000256" key="1">
    <source>
        <dbReference type="SAM" id="MobiDB-lite"/>
    </source>
</evidence>
<sequence>MGPKTRSFGRYYLRSLKLESQQVATRVLHHASSQEPPTINEERRLEELRAQGPVLGNAKGLAIDVNDMDVSLQSGRSSSQASSCDSRRRQREGPFMQVPTEISNCLFAIARSSAARAKLDEVLYGTRKRGKGETSSESVGSQSDGGESDGSFERQSHCVRLLEGITPPLPSEQFNLAWERLLDRAVQMDFLAMSESRRTEWVWSLH</sequence>
<evidence type="ECO:0000313" key="2">
    <source>
        <dbReference type="Proteomes" id="UP000235220"/>
    </source>
</evidence>
<proteinExistence type="predicted"/>
<feature type="compositionally biased region" description="Low complexity" evidence="1">
    <location>
        <begin position="72"/>
        <end position="84"/>
    </location>
</feature>
<gene>
    <name evidence="3" type="primary">LOC108983822</name>
</gene>
<feature type="region of interest" description="Disordered" evidence="1">
    <location>
        <begin position="127"/>
        <end position="152"/>
    </location>
</feature>
<feature type="region of interest" description="Disordered" evidence="1">
    <location>
        <begin position="72"/>
        <end position="95"/>
    </location>
</feature>
<dbReference type="AlphaFoldDB" id="A0A2I4DVG2"/>
<protein>
    <submittedName>
        <fullName evidence="3">Uncharacterized protein LOC108983822</fullName>
    </submittedName>
</protein>
<evidence type="ECO:0000313" key="3">
    <source>
        <dbReference type="RefSeq" id="XP_018811135.2"/>
    </source>
</evidence>